<dbReference type="GO" id="GO:0010521">
    <property type="term" value="F:telomerase inhibitor activity"/>
    <property type="evidence" value="ECO:0007669"/>
    <property type="project" value="TreeGrafter"/>
</dbReference>
<organism evidence="3 4">
    <name type="scientific">Cimex lectularius</name>
    <name type="common">Bed bug</name>
    <name type="synonym">Acanthia lectularia</name>
    <dbReference type="NCBI Taxonomy" id="79782"/>
    <lineage>
        <taxon>Eukaryota</taxon>
        <taxon>Metazoa</taxon>
        <taxon>Ecdysozoa</taxon>
        <taxon>Arthropoda</taxon>
        <taxon>Hexapoda</taxon>
        <taxon>Insecta</taxon>
        <taxon>Pterygota</taxon>
        <taxon>Neoptera</taxon>
        <taxon>Paraneoptera</taxon>
        <taxon>Hemiptera</taxon>
        <taxon>Heteroptera</taxon>
        <taxon>Panheteroptera</taxon>
        <taxon>Cimicomorpha</taxon>
        <taxon>Cimicidae</taxon>
        <taxon>Cimex</taxon>
    </lineage>
</organism>
<name>A0A8I6SAX7_CIMLE</name>
<dbReference type="KEGG" id="clec:106672992"/>
<evidence type="ECO:0000313" key="3">
    <source>
        <dbReference type="EnsemblMetazoa" id="XP_014260352.1"/>
    </source>
</evidence>
<evidence type="ECO:0000313" key="4">
    <source>
        <dbReference type="Proteomes" id="UP000494040"/>
    </source>
</evidence>
<dbReference type="Pfam" id="PF01585">
    <property type="entry name" value="G-patch"/>
    <property type="match status" value="1"/>
</dbReference>
<dbReference type="PANTHER" id="PTHR23149">
    <property type="entry name" value="G PATCH DOMAIN CONTAINING PROTEIN"/>
    <property type="match status" value="1"/>
</dbReference>
<feature type="region of interest" description="Disordered" evidence="1">
    <location>
        <begin position="271"/>
        <end position="306"/>
    </location>
</feature>
<evidence type="ECO:0000256" key="1">
    <source>
        <dbReference type="SAM" id="MobiDB-lite"/>
    </source>
</evidence>
<dbReference type="SMART" id="SM00443">
    <property type="entry name" value="G_patch"/>
    <property type="match status" value="1"/>
</dbReference>
<dbReference type="PROSITE" id="PS50174">
    <property type="entry name" value="G_PATCH"/>
    <property type="match status" value="1"/>
</dbReference>
<dbReference type="AlphaFoldDB" id="A0A8I6SAX7"/>
<dbReference type="GO" id="GO:0005730">
    <property type="term" value="C:nucleolus"/>
    <property type="evidence" value="ECO:0007669"/>
    <property type="project" value="TreeGrafter"/>
</dbReference>
<dbReference type="InterPro" id="IPR000467">
    <property type="entry name" value="G_patch_dom"/>
</dbReference>
<keyword evidence="4" id="KW-1185">Reference proteome</keyword>
<dbReference type="GO" id="GO:0003676">
    <property type="term" value="F:nucleic acid binding"/>
    <property type="evidence" value="ECO:0007669"/>
    <property type="project" value="InterPro"/>
</dbReference>
<sequence length="373" mass="43086">MSMLAEKKTKTKWILDPRENEWTKDSNKFGQRMLEKMGWTPGKGLGASEQGITTALRVKYKSDNKGLGCKDTKFESLAQQKKFEKLLSELNSESNSPDPENKLSLEEKSKMTKKRVFYHKSIKGKDITRYSERDLQCIFGFDNKNKSNQSSRDLADNNDVHFQENTNLNLHYMNKKKRKLDTENENSEAIDTKRDSSGEEAEQVESQKVNHVQNGVKNKKNKNKCSKVLLNNYNHDDTSGVQFSEGTEVKSEVKSKEKILKKSKQYLSVEHENNETDGGVTGEEIENREAESNDEINSIKKKKHKFGHKYGIQEQNEISQEVNSEISLDSVRKKKKTKRKNCTDFIYSQNGDCEVENEQNIFKKKKKKNKECL</sequence>
<feature type="domain" description="G-patch" evidence="2">
    <location>
        <begin position="26"/>
        <end position="72"/>
    </location>
</feature>
<feature type="region of interest" description="Disordered" evidence="1">
    <location>
        <begin position="175"/>
        <end position="222"/>
    </location>
</feature>
<evidence type="ECO:0000259" key="2">
    <source>
        <dbReference type="PROSITE" id="PS50174"/>
    </source>
</evidence>
<dbReference type="OMA" id="EISICKG"/>
<dbReference type="GeneID" id="106672992"/>
<proteinExistence type="predicted"/>
<accession>A0A8I6SAX7</accession>
<protein>
    <recommendedName>
        <fullName evidence="2">G-patch domain-containing protein</fullName>
    </recommendedName>
</protein>
<dbReference type="EnsemblMetazoa" id="XM_014404866.1">
    <property type="protein sequence ID" value="XP_014260352.1"/>
    <property type="gene ID" value="LOC106672992"/>
</dbReference>
<dbReference type="PANTHER" id="PTHR23149:SF27">
    <property type="entry name" value="PIN2_TERF1-INTERACTING TELOMERASE INHIBITOR 1"/>
    <property type="match status" value="1"/>
</dbReference>
<dbReference type="RefSeq" id="XP_014260352.1">
    <property type="nucleotide sequence ID" value="XM_014404866.1"/>
</dbReference>
<dbReference type="Proteomes" id="UP000494040">
    <property type="component" value="Unassembled WGS sequence"/>
</dbReference>
<reference evidence="3" key="1">
    <citation type="submission" date="2022-01" db="UniProtKB">
        <authorList>
            <consortium name="EnsemblMetazoa"/>
        </authorList>
    </citation>
    <scope>IDENTIFICATION</scope>
</reference>
<dbReference type="OrthoDB" id="29523at2759"/>
<dbReference type="InterPro" id="IPR050656">
    <property type="entry name" value="PINX1"/>
</dbReference>